<dbReference type="CDD" id="cd04301">
    <property type="entry name" value="NAT_SF"/>
    <property type="match status" value="1"/>
</dbReference>
<dbReference type="InterPro" id="IPR016181">
    <property type="entry name" value="Acyl_CoA_acyltransferase"/>
</dbReference>
<dbReference type="GO" id="GO:0005737">
    <property type="term" value="C:cytoplasm"/>
    <property type="evidence" value="ECO:0007669"/>
    <property type="project" value="TreeGrafter"/>
</dbReference>
<feature type="region of interest" description="Disordered" evidence="1">
    <location>
        <begin position="174"/>
        <end position="236"/>
    </location>
</feature>
<dbReference type="SUPFAM" id="SSF55729">
    <property type="entry name" value="Acyl-CoA N-acyltransferases (Nat)"/>
    <property type="match status" value="1"/>
</dbReference>
<gene>
    <name evidence="3" type="ORF">GF339_08725</name>
</gene>
<dbReference type="PANTHER" id="PTHR43441">
    <property type="entry name" value="RIBOSOMAL-PROTEIN-SERINE ACETYLTRANSFERASE"/>
    <property type="match status" value="1"/>
</dbReference>
<protein>
    <submittedName>
        <fullName evidence="3">GNAT family N-acetyltransferase</fullName>
    </submittedName>
</protein>
<feature type="non-terminal residue" evidence="3">
    <location>
        <position position="348"/>
    </location>
</feature>
<feature type="domain" description="N-acetyltransferase" evidence="2">
    <location>
        <begin position="3"/>
        <end position="167"/>
    </location>
</feature>
<dbReference type="EMBL" id="WJJP01000271">
    <property type="protein sequence ID" value="MBD3324654.1"/>
    <property type="molecule type" value="Genomic_DNA"/>
</dbReference>
<dbReference type="Gene3D" id="3.40.630.30">
    <property type="match status" value="1"/>
</dbReference>
<feature type="compositionally biased region" description="Basic and acidic residues" evidence="1">
    <location>
        <begin position="219"/>
        <end position="236"/>
    </location>
</feature>
<reference evidence="3" key="1">
    <citation type="submission" date="2019-11" db="EMBL/GenBank/DDBJ databases">
        <title>Microbial mats filling the niche in hypersaline microbial mats.</title>
        <authorList>
            <person name="Wong H.L."/>
            <person name="Macleod F.I."/>
            <person name="White R.A. III"/>
            <person name="Burns B.P."/>
        </authorList>
    </citation>
    <scope>NUCLEOTIDE SEQUENCE</scope>
    <source>
        <strain evidence="3">Rbin_158</strain>
    </source>
</reference>
<dbReference type="PANTHER" id="PTHR43441:SF11">
    <property type="entry name" value="RIBOSOMAL-PROTEIN-SERINE ACETYLTRANSFERASE"/>
    <property type="match status" value="1"/>
</dbReference>
<evidence type="ECO:0000313" key="4">
    <source>
        <dbReference type="Proteomes" id="UP000649604"/>
    </source>
</evidence>
<dbReference type="Pfam" id="PF13302">
    <property type="entry name" value="Acetyltransf_3"/>
    <property type="match status" value="1"/>
</dbReference>
<organism evidence="3 4">
    <name type="scientific">candidate division KSB3 bacterium</name>
    <dbReference type="NCBI Taxonomy" id="2044937"/>
    <lineage>
        <taxon>Bacteria</taxon>
        <taxon>candidate division KSB3</taxon>
    </lineage>
</organism>
<dbReference type="AlphaFoldDB" id="A0A9D5JUU1"/>
<accession>A0A9D5JUU1</accession>
<evidence type="ECO:0000256" key="1">
    <source>
        <dbReference type="SAM" id="MobiDB-lite"/>
    </source>
</evidence>
<comment type="caution">
    <text evidence="3">The sequence shown here is derived from an EMBL/GenBank/DDBJ whole genome shotgun (WGS) entry which is preliminary data.</text>
</comment>
<evidence type="ECO:0000313" key="3">
    <source>
        <dbReference type="EMBL" id="MBD3324654.1"/>
    </source>
</evidence>
<evidence type="ECO:0000259" key="2">
    <source>
        <dbReference type="PROSITE" id="PS51186"/>
    </source>
</evidence>
<dbReference type="GO" id="GO:1990189">
    <property type="term" value="F:protein N-terminal-serine acetyltransferase activity"/>
    <property type="evidence" value="ECO:0007669"/>
    <property type="project" value="TreeGrafter"/>
</dbReference>
<dbReference type="InterPro" id="IPR000182">
    <property type="entry name" value="GNAT_dom"/>
</dbReference>
<dbReference type="GO" id="GO:0008999">
    <property type="term" value="F:protein-N-terminal-alanine acetyltransferase activity"/>
    <property type="evidence" value="ECO:0007669"/>
    <property type="project" value="TreeGrafter"/>
</dbReference>
<dbReference type="InterPro" id="IPR051908">
    <property type="entry name" value="Ribosomal_N-acetyltransferase"/>
</dbReference>
<dbReference type="Proteomes" id="UP000649604">
    <property type="component" value="Unassembled WGS sequence"/>
</dbReference>
<name>A0A9D5JUU1_9BACT</name>
<proteinExistence type="predicted"/>
<sequence length="348" mass="39608">MSIVLEPFTDADIDRLIGWIPSAEFLLQWAGPVFTYPLTRAQLRKHLAKTAGAEPATLMFKAVLPETATPVGHCELVNINRSHGFATVGRVLVGPPNLRGKGLGTQMMRALLSIAFDELALHRVDLVVFDFNTSAIRCYQRLGFQLEGVLREARRCEDAYWNLCVMSLLESEWQREEGEETTPPPAPSLRGKGRRKEPPSTGEGGEKVTPHPVPLPASREGERCRAEDEPQHETRRGMKRCILDRRGTEQVEFSLLLRHCQRQQTGRCKQGEAYRCDRCHFFLLSACEEEPDDPEWRWVYRVFAPPVSRVDLSMMSPALVEQALGAPDAWQSRWIGGREITRWEYREK</sequence>
<dbReference type="PROSITE" id="PS51186">
    <property type="entry name" value="GNAT"/>
    <property type="match status" value="1"/>
</dbReference>